<evidence type="ECO:0000256" key="1">
    <source>
        <dbReference type="ARBA" id="ARBA00004651"/>
    </source>
</evidence>
<evidence type="ECO:0000313" key="10">
    <source>
        <dbReference type="RefSeq" id="XP_015518842.1"/>
    </source>
</evidence>
<feature type="transmembrane region" description="Helical" evidence="7">
    <location>
        <begin position="411"/>
        <end position="430"/>
    </location>
</feature>
<dbReference type="GO" id="GO:0043652">
    <property type="term" value="P:engulfment of apoptotic cell"/>
    <property type="evidence" value="ECO:0007669"/>
    <property type="project" value="TreeGrafter"/>
</dbReference>
<feature type="transmembrane region" description="Helical" evidence="7">
    <location>
        <begin position="436"/>
        <end position="455"/>
    </location>
</feature>
<evidence type="ECO:0000256" key="5">
    <source>
        <dbReference type="ARBA" id="ARBA00022989"/>
    </source>
</evidence>
<evidence type="ECO:0000256" key="6">
    <source>
        <dbReference type="ARBA" id="ARBA00023136"/>
    </source>
</evidence>
<keyword evidence="9" id="KW-1185">Reference proteome</keyword>
<dbReference type="RefSeq" id="XP_015518842.1">
    <property type="nucleotide sequence ID" value="XM_015663356.2"/>
</dbReference>
<evidence type="ECO:0000256" key="8">
    <source>
        <dbReference type="SAM" id="MobiDB-lite"/>
    </source>
</evidence>
<organism evidence="10">
    <name type="scientific">Neodiprion lecontei</name>
    <name type="common">Redheaded pine sawfly</name>
    <dbReference type="NCBI Taxonomy" id="441921"/>
    <lineage>
        <taxon>Eukaryota</taxon>
        <taxon>Metazoa</taxon>
        <taxon>Ecdysozoa</taxon>
        <taxon>Arthropoda</taxon>
        <taxon>Hexapoda</taxon>
        <taxon>Insecta</taxon>
        <taxon>Pterygota</taxon>
        <taxon>Neoptera</taxon>
        <taxon>Endopterygota</taxon>
        <taxon>Hymenoptera</taxon>
        <taxon>Tenthredinoidea</taxon>
        <taxon>Diprionidae</taxon>
        <taxon>Diprioninae</taxon>
        <taxon>Neodiprion</taxon>
    </lineage>
</organism>
<comment type="subcellular location">
    <subcellularLocation>
        <location evidence="1">Cell membrane</location>
        <topology evidence="1">Multi-pass membrane protein</topology>
    </subcellularLocation>
    <subcellularLocation>
        <location evidence="7">Membrane</location>
        <topology evidence="7">Multi-pass membrane protein</topology>
    </subcellularLocation>
</comment>
<name>A0A6J0BX93_NEOLC</name>
<accession>A0A6J0BX93</accession>
<keyword evidence="5 7" id="KW-1133">Transmembrane helix</keyword>
<feature type="transmembrane region" description="Helical" evidence="7">
    <location>
        <begin position="63"/>
        <end position="85"/>
    </location>
</feature>
<keyword evidence="6 7" id="KW-0472">Membrane</keyword>
<sequence length="530" mass="61335">MVNDEPPICQAKATHCMRMPLRSTEQIYLVFLIPTLINCTIYLVHFSADLVVVEQHFRESNPIWGSCTLAIMYAPAIAYFVLTVSRPDWWMSEDEKISKGVITWFILQICQLFMFPLFALYRYAGMIVLAVDAIMLSGVERTRTLTIAAKPAAIELYFFLQAWFQAAPQSIFQTHLLFRQQSVLRSYQSIVVQILSIFMSIVVLSIQTMSFQRFESQRINGRKLMWAMWLKKYREQELRDFANQEPMESTTLLETDGKTEVLNAAENTTETDTRESIPDDRLLTRQISTTPPLPPKNAHVTPPPTPLRGVTIVTPLEVPKMPAPPRPDSVPKNEDKNYGHESLIRPVSTDATGIGLNKSTSLKLPQRRYSQKGLDEDDPMGRAIGSLWWFLFIAPRIFSIAVFYEFYPGTLFAVLGVHYLIMLAHLFYLAKDYTAATFFINLWLGLVYIVAVIEYKIKFKYADKWLFAYYTFVMIQNTCFTTVWYFHAEWDGFWYYYIFYAIFGSMGLCIISTTVYQVLLKPKKRRVYVT</sequence>
<dbReference type="InterPro" id="IPR050895">
    <property type="entry name" value="XK-related_scramblase"/>
</dbReference>
<dbReference type="GO" id="GO:1902742">
    <property type="term" value="P:apoptotic process involved in development"/>
    <property type="evidence" value="ECO:0007669"/>
    <property type="project" value="TreeGrafter"/>
</dbReference>
<dbReference type="InParanoid" id="A0A6J0BX93"/>
<evidence type="ECO:0000256" key="2">
    <source>
        <dbReference type="ARBA" id="ARBA00008789"/>
    </source>
</evidence>
<evidence type="ECO:0000256" key="4">
    <source>
        <dbReference type="ARBA" id="ARBA00022692"/>
    </source>
</evidence>
<dbReference type="Pfam" id="PF09815">
    <property type="entry name" value="XK-related"/>
    <property type="match status" value="2"/>
</dbReference>
<feature type="region of interest" description="Disordered" evidence="8">
    <location>
        <begin position="286"/>
        <end position="307"/>
    </location>
</feature>
<keyword evidence="4 7" id="KW-0812">Transmembrane</keyword>
<dbReference type="PANTHER" id="PTHR16024:SF27">
    <property type="entry name" value="XK-RELATED PROTEIN"/>
    <property type="match status" value="1"/>
</dbReference>
<reference evidence="10" key="1">
    <citation type="submission" date="2025-08" db="UniProtKB">
        <authorList>
            <consortium name="RefSeq"/>
        </authorList>
    </citation>
    <scope>IDENTIFICATION</scope>
    <source>
        <tissue evidence="10">Thorax and Abdomen</tissue>
    </source>
</reference>
<feature type="transmembrane region" description="Helical" evidence="7">
    <location>
        <begin position="187"/>
        <end position="206"/>
    </location>
</feature>
<dbReference type="InterPro" id="IPR018629">
    <property type="entry name" value="XK-rel"/>
</dbReference>
<dbReference type="OrthoDB" id="8190653at2759"/>
<feature type="transmembrane region" description="Helical" evidence="7">
    <location>
        <begin position="467"/>
        <end position="487"/>
    </location>
</feature>
<dbReference type="GO" id="GO:0070782">
    <property type="term" value="P:phosphatidylserine exposure on apoptotic cell surface"/>
    <property type="evidence" value="ECO:0007669"/>
    <property type="project" value="TreeGrafter"/>
</dbReference>
<feature type="transmembrane region" description="Helical" evidence="7">
    <location>
        <begin position="27"/>
        <end position="48"/>
    </location>
</feature>
<gene>
    <name evidence="10" type="primary">LOC107223620</name>
</gene>
<dbReference type="GeneID" id="107223620"/>
<dbReference type="AlphaFoldDB" id="A0A6J0BX93"/>
<proteinExistence type="inferred from homology"/>
<evidence type="ECO:0000256" key="7">
    <source>
        <dbReference type="RuleBase" id="RU910716"/>
    </source>
</evidence>
<evidence type="ECO:0000313" key="9">
    <source>
        <dbReference type="Proteomes" id="UP000829291"/>
    </source>
</evidence>
<dbReference type="FunCoup" id="A0A6J0BX93">
    <property type="interactions" value="43"/>
</dbReference>
<evidence type="ECO:0000256" key="3">
    <source>
        <dbReference type="ARBA" id="ARBA00022475"/>
    </source>
</evidence>
<comment type="similarity">
    <text evidence="2 7">Belongs to the XK family.</text>
</comment>
<feature type="compositionally biased region" description="Pro residues" evidence="8">
    <location>
        <begin position="291"/>
        <end position="306"/>
    </location>
</feature>
<dbReference type="PANTHER" id="PTHR16024">
    <property type="entry name" value="XK-RELATED PROTEIN"/>
    <property type="match status" value="1"/>
</dbReference>
<protein>
    <recommendedName>
        <fullName evidence="7">XK-related protein</fullName>
    </recommendedName>
</protein>
<dbReference type="KEGG" id="nlo:107223620"/>
<dbReference type="GO" id="GO:0005886">
    <property type="term" value="C:plasma membrane"/>
    <property type="evidence" value="ECO:0007669"/>
    <property type="project" value="UniProtKB-SubCell"/>
</dbReference>
<dbReference type="Proteomes" id="UP000829291">
    <property type="component" value="Chromosome 5"/>
</dbReference>
<keyword evidence="3" id="KW-1003">Cell membrane</keyword>
<feature type="transmembrane region" description="Helical" evidence="7">
    <location>
        <begin position="493"/>
        <end position="516"/>
    </location>
</feature>